<protein>
    <submittedName>
        <fullName evidence="8">Uncharacterized protein</fullName>
    </submittedName>
</protein>
<sequence>MPVLTLSMPYFHVSKPLRRPGQLLSEDTMASCDLGIELFEDALSFSEDSKRMEGVFHSHLDEKVRPYIDLVDSLRQIGIERDVALPAIAVIGDQSSGKSSLKRLKGGVQWKAVMSYKGQLISFDDPRLVESHIREAQNRLAGKDVGICDDPISLEISSHDVCDLTLIDLPGIARVPVKGQPDDIGDQIKRLIMAFVKKTETIMLVVVPCNVDIATTEALRMAQEVDPEGKRTLAVLTKPDLVDKGTERNVLDIVENKVIPLSKGYLIVKCRGQKDIDDKISLSEATWREREFFRTHKYFSFLLSQDKATTRCLANKLTHDLVNHIKISLPIISEEVNKLLWDTRKALGQFERGPPLELYEMKIYLMDILVDFNSKIDRLCAGEVFNEENLYCEFRAEFKKWKDHLDEKSATVKEYDQKHRGKELPGFSNYKVFDRVIQDVVEELTEPAKDTLKNKIKNIQSKQEAKVEERIEEQFKMEKLVYTQDAIYRKYLKEIHHDTKQDESDEEEEEAGEERSTYPERVRAYYEIVAQRLADQVPMLIQVFMLHEAAKLLRVEMLNLMDGGDVREILHEDSDVSRKRIELQSRLERLSKAQERLSRFLKRLSLSCALLRRSSRLCSSIRLRLTSESSCRISLTSPPSIRFSISTHSSCAASCSMKTWISMGTWSASRWAMICSQEDPFNMKTGTVSPQSHSFS</sequence>
<keyword evidence="9" id="KW-1185">Reference proteome</keyword>
<accession>A0A8T2N6U8</accession>
<dbReference type="PANTHER" id="PTHR11566">
    <property type="entry name" value="DYNAMIN"/>
    <property type="match status" value="1"/>
</dbReference>
<dbReference type="GO" id="GO:0005737">
    <property type="term" value="C:cytoplasm"/>
    <property type="evidence" value="ECO:0007669"/>
    <property type="project" value="UniProtKB-SubCell"/>
</dbReference>
<organism evidence="8 9">
    <name type="scientific">Albula glossodonta</name>
    <name type="common">roundjaw bonefish</name>
    <dbReference type="NCBI Taxonomy" id="121402"/>
    <lineage>
        <taxon>Eukaryota</taxon>
        <taxon>Metazoa</taxon>
        <taxon>Chordata</taxon>
        <taxon>Craniata</taxon>
        <taxon>Vertebrata</taxon>
        <taxon>Euteleostomi</taxon>
        <taxon>Actinopterygii</taxon>
        <taxon>Neopterygii</taxon>
        <taxon>Teleostei</taxon>
        <taxon>Albuliformes</taxon>
        <taxon>Albulidae</taxon>
        <taxon>Albula</taxon>
    </lineage>
</organism>
<dbReference type="GO" id="GO:0005874">
    <property type="term" value="C:microtubule"/>
    <property type="evidence" value="ECO:0007669"/>
    <property type="project" value="TreeGrafter"/>
</dbReference>
<dbReference type="EMBL" id="JAFBMS010000201">
    <property type="protein sequence ID" value="KAG9333422.1"/>
    <property type="molecule type" value="Genomic_DNA"/>
</dbReference>
<keyword evidence="3" id="KW-0547">Nucleotide-binding</keyword>
<feature type="domain" description="Dynamin-type G" evidence="7">
    <location>
        <begin position="1"/>
        <end position="330"/>
    </location>
</feature>
<dbReference type="PRINTS" id="PR00195">
    <property type="entry name" value="DYNAMIN"/>
</dbReference>
<feature type="region of interest" description="Disordered" evidence="5">
    <location>
        <begin position="497"/>
        <end position="516"/>
    </location>
</feature>
<evidence type="ECO:0000256" key="5">
    <source>
        <dbReference type="SAM" id="MobiDB-lite"/>
    </source>
</evidence>
<dbReference type="InterPro" id="IPR030381">
    <property type="entry name" value="G_DYNAMIN_dom"/>
</dbReference>
<comment type="subcellular location">
    <subcellularLocation>
        <location evidence="1">Cytoplasm</location>
    </subcellularLocation>
</comment>
<dbReference type="GO" id="GO:0031623">
    <property type="term" value="P:receptor internalization"/>
    <property type="evidence" value="ECO:0007669"/>
    <property type="project" value="TreeGrafter"/>
</dbReference>
<dbReference type="CDD" id="cd08771">
    <property type="entry name" value="DLP_1"/>
    <property type="match status" value="1"/>
</dbReference>
<dbReference type="InterPro" id="IPR022812">
    <property type="entry name" value="Dynamin"/>
</dbReference>
<dbReference type="Pfam" id="PF01031">
    <property type="entry name" value="Dynamin_M"/>
    <property type="match status" value="1"/>
</dbReference>
<keyword evidence="2" id="KW-0963">Cytoplasm</keyword>
<dbReference type="SUPFAM" id="SSF52540">
    <property type="entry name" value="P-loop containing nucleoside triphosphate hydrolases"/>
    <property type="match status" value="1"/>
</dbReference>
<name>A0A8T2N6U8_9TELE</name>
<dbReference type="PROSITE" id="PS51388">
    <property type="entry name" value="GED"/>
    <property type="match status" value="1"/>
</dbReference>
<dbReference type="Gene3D" id="1.20.120.1240">
    <property type="entry name" value="Dynamin, middle domain"/>
    <property type="match status" value="2"/>
</dbReference>
<evidence type="ECO:0000259" key="7">
    <source>
        <dbReference type="PROSITE" id="PS51718"/>
    </source>
</evidence>
<evidence type="ECO:0000313" key="8">
    <source>
        <dbReference type="EMBL" id="KAG9333422.1"/>
    </source>
</evidence>
<dbReference type="GO" id="GO:0016185">
    <property type="term" value="P:synaptic vesicle budding from presynaptic endocytic zone membrane"/>
    <property type="evidence" value="ECO:0007669"/>
    <property type="project" value="TreeGrafter"/>
</dbReference>
<dbReference type="InterPro" id="IPR003130">
    <property type="entry name" value="GED"/>
</dbReference>
<dbReference type="Gene3D" id="3.40.50.300">
    <property type="entry name" value="P-loop containing nucleotide triphosphate hydrolases"/>
    <property type="match status" value="1"/>
</dbReference>
<evidence type="ECO:0000259" key="6">
    <source>
        <dbReference type="PROSITE" id="PS51388"/>
    </source>
</evidence>
<dbReference type="GO" id="GO:0005886">
    <property type="term" value="C:plasma membrane"/>
    <property type="evidence" value="ECO:0007669"/>
    <property type="project" value="TreeGrafter"/>
</dbReference>
<dbReference type="GO" id="GO:0051607">
    <property type="term" value="P:defense response to virus"/>
    <property type="evidence" value="ECO:0007669"/>
    <property type="project" value="TreeGrafter"/>
</dbReference>
<reference evidence="8" key="1">
    <citation type="thesis" date="2021" institute="BYU ScholarsArchive" country="Provo, UT, USA">
        <title>Applications of and Algorithms for Genome Assembly and Genomic Analyses with an Emphasis on Marine Teleosts.</title>
        <authorList>
            <person name="Pickett B.D."/>
        </authorList>
    </citation>
    <scope>NUCLEOTIDE SEQUENCE</scope>
    <source>
        <strain evidence="8">HI-2016</strain>
    </source>
</reference>
<comment type="caution">
    <text evidence="8">The sequence shown here is derived from an EMBL/GenBank/DDBJ whole genome shotgun (WGS) entry which is preliminary data.</text>
</comment>
<dbReference type="PANTHER" id="PTHR11566:SF225">
    <property type="entry name" value="INTERFERON-INDUCED GTP-BINDING PROTEIN MX-RELATED"/>
    <property type="match status" value="1"/>
</dbReference>
<dbReference type="Proteomes" id="UP000824540">
    <property type="component" value="Unassembled WGS sequence"/>
</dbReference>
<dbReference type="Pfam" id="PF02212">
    <property type="entry name" value="GED"/>
    <property type="match status" value="1"/>
</dbReference>
<dbReference type="GO" id="GO:0005525">
    <property type="term" value="F:GTP binding"/>
    <property type="evidence" value="ECO:0007669"/>
    <property type="project" value="UniProtKB-KW"/>
</dbReference>
<dbReference type="GO" id="GO:0098793">
    <property type="term" value="C:presynapse"/>
    <property type="evidence" value="ECO:0007669"/>
    <property type="project" value="GOC"/>
</dbReference>
<dbReference type="SMART" id="SM00302">
    <property type="entry name" value="GED"/>
    <property type="match status" value="1"/>
</dbReference>
<evidence type="ECO:0000256" key="1">
    <source>
        <dbReference type="ARBA" id="ARBA00004496"/>
    </source>
</evidence>
<feature type="compositionally biased region" description="Acidic residues" evidence="5">
    <location>
        <begin position="503"/>
        <end position="512"/>
    </location>
</feature>
<proteinExistence type="predicted"/>
<gene>
    <name evidence="8" type="ORF">JZ751_012682</name>
</gene>
<dbReference type="GO" id="GO:0005634">
    <property type="term" value="C:nucleus"/>
    <property type="evidence" value="ECO:0007669"/>
    <property type="project" value="TreeGrafter"/>
</dbReference>
<dbReference type="AlphaFoldDB" id="A0A8T2N6U8"/>
<dbReference type="PROSITE" id="PS51718">
    <property type="entry name" value="G_DYNAMIN_2"/>
    <property type="match status" value="1"/>
</dbReference>
<dbReference type="SMART" id="SM00053">
    <property type="entry name" value="DYNc"/>
    <property type="match status" value="1"/>
</dbReference>
<dbReference type="InterPro" id="IPR000375">
    <property type="entry name" value="Dynamin_stalk"/>
</dbReference>
<dbReference type="GO" id="GO:0008017">
    <property type="term" value="F:microtubule binding"/>
    <property type="evidence" value="ECO:0007669"/>
    <property type="project" value="TreeGrafter"/>
</dbReference>
<evidence type="ECO:0000256" key="3">
    <source>
        <dbReference type="ARBA" id="ARBA00022741"/>
    </source>
</evidence>
<dbReference type="GO" id="GO:0003924">
    <property type="term" value="F:GTPase activity"/>
    <property type="evidence" value="ECO:0007669"/>
    <property type="project" value="InterPro"/>
</dbReference>
<dbReference type="Pfam" id="PF00350">
    <property type="entry name" value="Dynamin_N"/>
    <property type="match status" value="1"/>
</dbReference>
<evidence type="ECO:0000256" key="2">
    <source>
        <dbReference type="ARBA" id="ARBA00022490"/>
    </source>
</evidence>
<dbReference type="InterPro" id="IPR027417">
    <property type="entry name" value="P-loop_NTPase"/>
</dbReference>
<evidence type="ECO:0000313" key="9">
    <source>
        <dbReference type="Proteomes" id="UP000824540"/>
    </source>
</evidence>
<feature type="domain" description="GED" evidence="6">
    <location>
        <begin position="515"/>
        <end position="605"/>
    </location>
</feature>
<dbReference type="InterPro" id="IPR020850">
    <property type="entry name" value="GED_dom"/>
</dbReference>
<dbReference type="InterPro" id="IPR045063">
    <property type="entry name" value="Dynamin_N"/>
</dbReference>
<keyword evidence="4" id="KW-0342">GTP-binding</keyword>
<evidence type="ECO:0000256" key="4">
    <source>
        <dbReference type="ARBA" id="ARBA00023134"/>
    </source>
</evidence>
<dbReference type="OrthoDB" id="5061070at2759"/>
<dbReference type="InterPro" id="IPR001401">
    <property type="entry name" value="Dynamin_GTPase"/>
</dbReference>